<reference evidence="5 6" key="1">
    <citation type="submission" date="2024-08" db="EMBL/GenBank/DDBJ databases">
        <title>Gnathostoma spinigerum genome.</title>
        <authorList>
            <person name="Gonzalez-Bertolin B."/>
            <person name="Monzon S."/>
            <person name="Zaballos A."/>
            <person name="Jimenez P."/>
            <person name="Dekumyoy P."/>
            <person name="Varona S."/>
            <person name="Cuesta I."/>
            <person name="Sumanam S."/>
            <person name="Adisakwattana P."/>
            <person name="Gasser R.B."/>
            <person name="Hernandez-Gonzalez A."/>
            <person name="Young N.D."/>
            <person name="Perteguer M.J."/>
        </authorList>
    </citation>
    <scope>NUCLEOTIDE SEQUENCE [LARGE SCALE GENOMIC DNA]</scope>
    <source>
        <strain evidence="5">AL3</strain>
        <tissue evidence="5">Liver</tissue>
    </source>
</reference>
<evidence type="ECO:0000256" key="4">
    <source>
        <dbReference type="ARBA" id="ARBA00023453"/>
    </source>
</evidence>
<dbReference type="EMBL" id="JBGFUD010000779">
    <property type="protein sequence ID" value="MFH4975223.1"/>
    <property type="molecule type" value="Genomic_DNA"/>
</dbReference>
<dbReference type="PROSITE" id="PS51682">
    <property type="entry name" value="SAM_OMT_I"/>
    <property type="match status" value="1"/>
</dbReference>
<dbReference type="CDD" id="cd02440">
    <property type="entry name" value="AdoMet_MTases"/>
    <property type="match status" value="1"/>
</dbReference>
<evidence type="ECO:0008006" key="7">
    <source>
        <dbReference type="Google" id="ProtNLM"/>
    </source>
</evidence>
<evidence type="ECO:0000256" key="1">
    <source>
        <dbReference type="ARBA" id="ARBA00022603"/>
    </source>
</evidence>
<evidence type="ECO:0000256" key="3">
    <source>
        <dbReference type="ARBA" id="ARBA00022691"/>
    </source>
</evidence>
<organism evidence="5 6">
    <name type="scientific">Gnathostoma spinigerum</name>
    <dbReference type="NCBI Taxonomy" id="75299"/>
    <lineage>
        <taxon>Eukaryota</taxon>
        <taxon>Metazoa</taxon>
        <taxon>Ecdysozoa</taxon>
        <taxon>Nematoda</taxon>
        <taxon>Chromadorea</taxon>
        <taxon>Rhabditida</taxon>
        <taxon>Spirurina</taxon>
        <taxon>Gnathostomatomorpha</taxon>
        <taxon>Gnathostomatoidea</taxon>
        <taxon>Gnathostomatidae</taxon>
        <taxon>Gnathostoma</taxon>
    </lineage>
</organism>
<protein>
    <recommendedName>
        <fullName evidence="7">Caffeoyl-CoA O-methyltransferase</fullName>
    </recommendedName>
</protein>
<dbReference type="PANTHER" id="PTHR10509">
    <property type="entry name" value="O-METHYLTRANSFERASE-RELATED"/>
    <property type="match status" value="1"/>
</dbReference>
<dbReference type="InterPro" id="IPR050362">
    <property type="entry name" value="Cation-dep_OMT"/>
</dbReference>
<dbReference type="GO" id="GO:0032259">
    <property type="term" value="P:methylation"/>
    <property type="evidence" value="ECO:0007669"/>
    <property type="project" value="UniProtKB-KW"/>
</dbReference>
<proteinExistence type="inferred from homology"/>
<dbReference type="PANTHER" id="PTHR10509:SF93">
    <property type="entry name" value="CATECHOL O-METHYLTRANSFERASE DOMAIN-CONTAINING PROTEIN 1"/>
    <property type="match status" value="1"/>
</dbReference>
<dbReference type="AlphaFoldDB" id="A0ABD6EED5"/>
<evidence type="ECO:0000313" key="5">
    <source>
        <dbReference type="EMBL" id="MFH4975223.1"/>
    </source>
</evidence>
<evidence type="ECO:0000256" key="2">
    <source>
        <dbReference type="ARBA" id="ARBA00022679"/>
    </source>
</evidence>
<sequence length="259" mass="28953">MLTTVSFSYCDENVHRFAYHPKVPRAQLFTAVAMSSSVSKSYRNSKNAIIDYCTKLSIKPHSIQVQLAEKTLREAPMAVMLGAPEVLHLGQSLIRLIKAKKVLDIGTFTGASALAWSIAVPEDGRVLSVDISHENLNKFGLALIDSVTDLRKKIDFKLGKALEVLDALIDSGECQQWDFAFIDADKENYVNYYERCLQLLRPGGVILVDNALWNGKVTEEEMDEETQAIDALNRQVFNDERVDNVLMNLGDGVNLVFKK</sequence>
<comment type="caution">
    <text evidence="5">The sequence shown here is derived from an EMBL/GenBank/DDBJ whole genome shotgun (WGS) entry which is preliminary data.</text>
</comment>
<accession>A0ABD6EED5</accession>
<evidence type="ECO:0000313" key="6">
    <source>
        <dbReference type="Proteomes" id="UP001608902"/>
    </source>
</evidence>
<dbReference type="InterPro" id="IPR002935">
    <property type="entry name" value="SAM_O-MeTrfase"/>
</dbReference>
<keyword evidence="3" id="KW-0949">S-adenosyl-L-methionine</keyword>
<name>A0ABD6EED5_9BILA</name>
<dbReference type="GO" id="GO:0008168">
    <property type="term" value="F:methyltransferase activity"/>
    <property type="evidence" value="ECO:0007669"/>
    <property type="project" value="UniProtKB-KW"/>
</dbReference>
<dbReference type="Pfam" id="PF01596">
    <property type="entry name" value="Methyltransf_3"/>
    <property type="match status" value="1"/>
</dbReference>
<keyword evidence="2" id="KW-0808">Transferase</keyword>
<dbReference type="InterPro" id="IPR029063">
    <property type="entry name" value="SAM-dependent_MTases_sf"/>
</dbReference>
<dbReference type="SUPFAM" id="SSF53335">
    <property type="entry name" value="S-adenosyl-L-methionine-dependent methyltransferases"/>
    <property type="match status" value="1"/>
</dbReference>
<keyword evidence="1" id="KW-0489">Methyltransferase</keyword>
<gene>
    <name evidence="5" type="ORF">AB6A40_001932</name>
</gene>
<comment type="similarity">
    <text evidence="4">Belongs to the class I-like SAM-binding methyltransferase superfamily. Cation-dependent O-methyltransferase family.</text>
</comment>
<keyword evidence="6" id="KW-1185">Reference proteome</keyword>
<dbReference type="Proteomes" id="UP001608902">
    <property type="component" value="Unassembled WGS sequence"/>
</dbReference>
<dbReference type="Gene3D" id="3.40.50.150">
    <property type="entry name" value="Vaccinia Virus protein VP39"/>
    <property type="match status" value="1"/>
</dbReference>